<evidence type="ECO:0000313" key="2">
    <source>
        <dbReference type="Proteomes" id="UP000015524"/>
    </source>
</evidence>
<evidence type="ECO:0000313" key="1">
    <source>
        <dbReference type="EMBL" id="EQB02109.1"/>
    </source>
</evidence>
<gene>
    <name evidence="1" type="ORF">L485_08845</name>
</gene>
<protein>
    <submittedName>
        <fullName evidence="1">Uncharacterized protein</fullName>
    </submittedName>
</protein>
<keyword evidence="2" id="KW-1185">Reference proteome</keyword>
<reference evidence="1 2" key="1">
    <citation type="journal article" date="2013" name="Genome Announc.">
        <title>Draft Genome Sequence of a Hexachlorocyclohexane-Degrading Bacterium, Sphingobium baderi Strain LL03T.</title>
        <authorList>
            <person name="Kaur J."/>
            <person name="Verma H."/>
            <person name="Tripathi C."/>
            <person name="Khurana J.P."/>
            <person name="Lal R."/>
        </authorList>
    </citation>
    <scope>NUCLEOTIDE SEQUENCE [LARGE SCALE GENOMIC DNA]</scope>
    <source>
        <strain evidence="1 2">LL03</strain>
    </source>
</reference>
<sequence length="133" mass="14884">MIPSGPEFGEDIEYEDRQRSYTLLLASLPMLDGWKPTAEPQDLDTIAQNRIGAMELGEYEIGHSVEGWIGDPGRKLREYRFRFNNARKALIRDALVSLIDAIDADAPSGPWQGQTLSQGLAWIRKFGTRCGST</sequence>
<dbReference type="AlphaFoldDB" id="T0HX16"/>
<name>T0HX16_9SPHN</name>
<proteinExistence type="predicted"/>
<dbReference type="Proteomes" id="UP000015524">
    <property type="component" value="Unassembled WGS sequence"/>
</dbReference>
<dbReference type="PATRIC" id="fig|1114964.3.peg.1724"/>
<organism evidence="1 2">
    <name type="scientific">Sphingobium baderi LL03</name>
    <dbReference type="NCBI Taxonomy" id="1114964"/>
    <lineage>
        <taxon>Bacteria</taxon>
        <taxon>Pseudomonadati</taxon>
        <taxon>Pseudomonadota</taxon>
        <taxon>Alphaproteobacteria</taxon>
        <taxon>Sphingomonadales</taxon>
        <taxon>Sphingomonadaceae</taxon>
        <taxon>Sphingobium</taxon>
    </lineage>
</organism>
<accession>T0HX16</accession>
<comment type="caution">
    <text evidence="1">The sequence shown here is derived from an EMBL/GenBank/DDBJ whole genome shotgun (WGS) entry which is preliminary data.</text>
</comment>
<dbReference type="EMBL" id="ATIB01000050">
    <property type="protein sequence ID" value="EQB02109.1"/>
    <property type="molecule type" value="Genomic_DNA"/>
</dbReference>